<feature type="binding site" evidence="9">
    <location>
        <begin position="14"/>
        <end position="21"/>
    </location>
    <ligand>
        <name>ATP</name>
        <dbReference type="ChEBI" id="CHEBI:30616"/>
    </ligand>
</feature>
<dbReference type="AlphaFoldDB" id="A0A1J5J2I5"/>
<dbReference type="PANTHER" id="PTHR11933:SF5">
    <property type="entry name" value="MITOCHONDRIAL TRNA-SPECIFIC 2-THIOURIDYLASE 1"/>
    <property type="match status" value="1"/>
</dbReference>
<evidence type="ECO:0000256" key="8">
    <source>
        <dbReference type="ARBA" id="ARBA00051542"/>
    </source>
</evidence>
<dbReference type="NCBIfam" id="NF001138">
    <property type="entry name" value="PRK00143.1"/>
    <property type="match status" value="1"/>
</dbReference>
<dbReference type="Proteomes" id="UP000183245">
    <property type="component" value="Unassembled WGS sequence"/>
</dbReference>
<dbReference type="Pfam" id="PF20258">
    <property type="entry name" value="tRNA_Me_trans_C"/>
    <property type="match status" value="1"/>
</dbReference>
<comment type="similarity">
    <text evidence="9">Belongs to the MnmA/TRMU family.</text>
</comment>
<evidence type="ECO:0000256" key="7">
    <source>
        <dbReference type="ARBA" id="ARBA00023157"/>
    </source>
</evidence>
<dbReference type="SUPFAM" id="SSF52402">
    <property type="entry name" value="Adenine nucleotide alpha hydrolases-like"/>
    <property type="match status" value="1"/>
</dbReference>
<accession>A0A1J5J2I5</accession>
<comment type="function">
    <text evidence="9">Catalyzes the 2-thiolation of uridine at the wobble position (U34) of tRNA, leading to the formation of s(2)U34.</text>
</comment>
<dbReference type="GO" id="GO:0005524">
    <property type="term" value="F:ATP binding"/>
    <property type="evidence" value="ECO:0007669"/>
    <property type="project" value="UniProtKB-KW"/>
</dbReference>
<dbReference type="Gene3D" id="3.40.50.620">
    <property type="entry name" value="HUPs"/>
    <property type="match status" value="1"/>
</dbReference>
<evidence type="ECO:0000256" key="6">
    <source>
        <dbReference type="ARBA" id="ARBA00022884"/>
    </source>
</evidence>
<dbReference type="NCBIfam" id="TIGR00420">
    <property type="entry name" value="trmU"/>
    <property type="match status" value="1"/>
</dbReference>
<sequence>MSKAEISSNKVLVAMSGGVDSSVAAALLVEAGFQVAGVHLKFWSSGVKEEEQNVCCSLASQGDARRVCDVLGIPFQVWDAEDMFYHEVVKSYLSELRYGRTPNPCVICNERIKLGWLIDRAAATGFDMVATGHWARIEHETDGRLHLFRSVNEAKDQSYFLYRVTKEHLARVLFPLGDFKTKDQVRDIARRYQLPTGEKSESQEICFIPDGDREAFIRRFAPDTLETGPVKDTAGKTLGEHQGLALYTEGQRKGIKIAAANRLYVTRKDVKRNTLILGDLEATGSLGLLAADVVWLEPVSFPVKAEARIRFRGAGLLCTVTQEPDDRLKVSFDTAAQGVAPGQSVVFYQGDRILGGAIIRVQDQMSP</sequence>
<evidence type="ECO:0000256" key="1">
    <source>
        <dbReference type="ARBA" id="ARBA00022555"/>
    </source>
</evidence>
<feature type="site" description="Interaction with tRNA" evidence="9">
    <location>
        <position position="343"/>
    </location>
</feature>
<feature type="active site" description="Cysteine persulfide intermediate" evidence="9">
    <location>
        <position position="206"/>
    </location>
</feature>
<dbReference type="InterPro" id="IPR014729">
    <property type="entry name" value="Rossmann-like_a/b/a_fold"/>
</dbReference>
<dbReference type="Gene3D" id="2.40.30.10">
    <property type="entry name" value="Translation factors"/>
    <property type="match status" value="1"/>
</dbReference>
<comment type="caution">
    <text evidence="9">Lacks conserved residue(s) required for the propagation of feature annotation.</text>
</comment>
<reference evidence="12 13" key="1">
    <citation type="journal article" date="2016" name="Environ. Microbiol.">
        <title>Genomic resolution of a cold subsurface aquifer community provides metabolic insights for novel microbes adapted to high CO concentrations.</title>
        <authorList>
            <person name="Probst A.J."/>
            <person name="Castelle C.J."/>
            <person name="Singh A."/>
            <person name="Brown C.T."/>
            <person name="Anantharaman K."/>
            <person name="Sharon I."/>
            <person name="Hug L.A."/>
            <person name="Burstein D."/>
            <person name="Emerson J.B."/>
            <person name="Thomas B.C."/>
            <person name="Banfield J.F."/>
        </authorList>
    </citation>
    <scope>NUCLEOTIDE SEQUENCE [LARGE SCALE GENOMIC DNA]</scope>
    <source>
        <strain evidence="12">CG2_30_54_11</strain>
    </source>
</reference>
<dbReference type="InterPro" id="IPR046885">
    <property type="entry name" value="MnmA-like_C"/>
</dbReference>
<feature type="binding site" evidence="9">
    <location>
        <position position="132"/>
    </location>
    <ligand>
        <name>ATP</name>
        <dbReference type="ChEBI" id="CHEBI:30616"/>
    </ligand>
</feature>
<dbReference type="PANTHER" id="PTHR11933">
    <property type="entry name" value="TRNA 5-METHYLAMINOMETHYL-2-THIOURIDYLATE -METHYLTRANSFERASE"/>
    <property type="match status" value="1"/>
</dbReference>
<dbReference type="EC" id="2.8.1.13" evidence="9"/>
<dbReference type="GO" id="GO:0000049">
    <property type="term" value="F:tRNA binding"/>
    <property type="evidence" value="ECO:0007669"/>
    <property type="project" value="UniProtKB-KW"/>
</dbReference>
<dbReference type="InterPro" id="IPR046884">
    <property type="entry name" value="MnmA-like_central"/>
</dbReference>
<keyword evidence="9" id="KW-0963">Cytoplasm</keyword>
<dbReference type="EMBL" id="MNZT01000022">
    <property type="protein sequence ID" value="OIP98750.1"/>
    <property type="molecule type" value="Genomic_DNA"/>
</dbReference>
<feature type="site" description="Interaction with tRNA" evidence="9">
    <location>
        <position position="133"/>
    </location>
</feature>
<keyword evidence="3 9" id="KW-0819">tRNA processing</keyword>
<keyword evidence="2 9" id="KW-0808">Transferase</keyword>
<comment type="caution">
    <text evidence="12">The sequence shown here is derived from an EMBL/GenBank/DDBJ whole genome shotgun (WGS) entry which is preliminary data.</text>
</comment>
<keyword evidence="1 9" id="KW-0820">tRNA-binding</keyword>
<evidence type="ECO:0000256" key="2">
    <source>
        <dbReference type="ARBA" id="ARBA00022679"/>
    </source>
</evidence>
<feature type="domain" description="tRNA-specific 2-thiouridylase MnmA-like central" evidence="11">
    <location>
        <begin position="216"/>
        <end position="278"/>
    </location>
</feature>
<evidence type="ECO:0000256" key="5">
    <source>
        <dbReference type="ARBA" id="ARBA00022840"/>
    </source>
</evidence>
<evidence type="ECO:0000313" key="12">
    <source>
        <dbReference type="EMBL" id="OIP98750.1"/>
    </source>
</evidence>
<evidence type="ECO:0000259" key="11">
    <source>
        <dbReference type="Pfam" id="PF20259"/>
    </source>
</evidence>
<keyword evidence="5 9" id="KW-0067">ATP-binding</keyword>
<proteinExistence type="inferred from homology"/>
<evidence type="ECO:0000256" key="9">
    <source>
        <dbReference type="HAMAP-Rule" id="MF_00144"/>
    </source>
</evidence>
<feature type="binding site" evidence="9">
    <location>
        <position position="40"/>
    </location>
    <ligand>
        <name>ATP</name>
        <dbReference type="ChEBI" id="CHEBI:30616"/>
    </ligand>
</feature>
<keyword evidence="6 9" id="KW-0694">RNA-binding</keyword>
<dbReference type="Gene3D" id="2.30.30.280">
    <property type="entry name" value="Adenine nucleotide alpha hydrolases-like domains"/>
    <property type="match status" value="1"/>
</dbReference>
<dbReference type="STRING" id="1817892.AUK40_01255"/>
<comment type="subcellular location">
    <subcellularLocation>
        <location evidence="9">Cytoplasm</location>
    </subcellularLocation>
</comment>
<dbReference type="Pfam" id="PF03054">
    <property type="entry name" value="tRNA_Me_trans"/>
    <property type="match status" value="1"/>
</dbReference>
<keyword evidence="4 9" id="KW-0547">Nucleotide-binding</keyword>
<evidence type="ECO:0000259" key="10">
    <source>
        <dbReference type="Pfam" id="PF20258"/>
    </source>
</evidence>
<dbReference type="GO" id="GO:0103016">
    <property type="term" value="F:tRNA-uridine 2-sulfurtransferase activity"/>
    <property type="evidence" value="ECO:0007669"/>
    <property type="project" value="UniProtKB-EC"/>
</dbReference>
<dbReference type="GO" id="GO:0005737">
    <property type="term" value="C:cytoplasm"/>
    <property type="evidence" value="ECO:0007669"/>
    <property type="project" value="UniProtKB-SubCell"/>
</dbReference>
<dbReference type="InterPro" id="IPR023382">
    <property type="entry name" value="MnmA-like_central_sf"/>
</dbReference>
<evidence type="ECO:0000256" key="3">
    <source>
        <dbReference type="ARBA" id="ARBA00022694"/>
    </source>
</evidence>
<protein>
    <recommendedName>
        <fullName evidence="9">tRNA-specific 2-thiouridylase MnmA</fullName>
        <ecNumber evidence="9">2.8.1.13</ecNumber>
    </recommendedName>
</protein>
<evidence type="ECO:0000313" key="13">
    <source>
        <dbReference type="Proteomes" id="UP000183245"/>
    </source>
</evidence>
<comment type="catalytic activity">
    <reaction evidence="8 9">
        <text>S-sulfanyl-L-cysteinyl-[protein] + uridine(34) in tRNA + AH2 + ATP = 2-thiouridine(34) in tRNA + L-cysteinyl-[protein] + A + AMP + diphosphate + H(+)</text>
        <dbReference type="Rhea" id="RHEA:47032"/>
        <dbReference type="Rhea" id="RHEA-COMP:10131"/>
        <dbReference type="Rhea" id="RHEA-COMP:11726"/>
        <dbReference type="Rhea" id="RHEA-COMP:11727"/>
        <dbReference type="Rhea" id="RHEA-COMP:11728"/>
        <dbReference type="ChEBI" id="CHEBI:13193"/>
        <dbReference type="ChEBI" id="CHEBI:15378"/>
        <dbReference type="ChEBI" id="CHEBI:17499"/>
        <dbReference type="ChEBI" id="CHEBI:29950"/>
        <dbReference type="ChEBI" id="CHEBI:30616"/>
        <dbReference type="ChEBI" id="CHEBI:33019"/>
        <dbReference type="ChEBI" id="CHEBI:61963"/>
        <dbReference type="ChEBI" id="CHEBI:65315"/>
        <dbReference type="ChEBI" id="CHEBI:87170"/>
        <dbReference type="ChEBI" id="CHEBI:456215"/>
        <dbReference type="EC" id="2.8.1.13"/>
    </reaction>
</comment>
<feature type="region of interest" description="Interaction with tRNA" evidence="9">
    <location>
        <begin position="155"/>
        <end position="157"/>
    </location>
</feature>
<organism evidence="12 13">
    <name type="scientific">Candidatus Wirthbacteria bacterium CG2_30_54_11</name>
    <dbReference type="NCBI Taxonomy" id="1817892"/>
    <lineage>
        <taxon>Bacteria</taxon>
        <taxon>Candidatus Wirthbacteria</taxon>
    </lineage>
</organism>
<gene>
    <name evidence="9" type="primary">mnmA</name>
    <name evidence="12" type="ORF">AUK40_01255</name>
</gene>
<dbReference type="InterPro" id="IPR004506">
    <property type="entry name" value="MnmA-like"/>
</dbReference>
<evidence type="ECO:0000256" key="4">
    <source>
        <dbReference type="ARBA" id="ARBA00022741"/>
    </source>
</evidence>
<dbReference type="CDD" id="cd01998">
    <property type="entry name" value="MnmA_TRMU-like"/>
    <property type="match status" value="1"/>
</dbReference>
<dbReference type="GO" id="GO:0002143">
    <property type="term" value="P:tRNA wobble position uridine thiolation"/>
    <property type="evidence" value="ECO:0007669"/>
    <property type="project" value="TreeGrafter"/>
</dbReference>
<feature type="domain" description="tRNA-specific 2-thiouridylase MnmA-like C-terminal" evidence="10">
    <location>
        <begin position="287"/>
        <end position="359"/>
    </location>
</feature>
<dbReference type="Pfam" id="PF20259">
    <property type="entry name" value="tRNA_Me_trans_M"/>
    <property type="match status" value="1"/>
</dbReference>
<dbReference type="HAMAP" id="MF_00144">
    <property type="entry name" value="tRNA_thiouridyl_MnmA"/>
    <property type="match status" value="1"/>
</dbReference>
<name>A0A1J5J2I5_9BACT</name>
<keyword evidence="7" id="KW-1015">Disulfide bond</keyword>
<feature type="active site" description="Nucleophile" evidence="9">
    <location>
        <position position="108"/>
    </location>
</feature>